<feature type="compositionally biased region" description="Basic and acidic residues" evidence="8">
    <location>
        <begin position="1764"/>
        <end position="1774"/>
    </location>
</feature>
<dbReference type="EMBL" id="JAIPUX010001880">
    <property type="protein sequence ID" value="KAH0623651.1"/>
    <property type="molecule type" value="Genomic_DNA"/>
</dbReference>
<name>A0ABQ7T1Y6_PHRPL</name>
<keyword evidence="3" id="KW-0597">Phosphoprotein</keyword>
<feature type="compositionally biased region" description="Polar residues" evidence="8">
    <location>
        <begin position="2080"/>
        <end position="2109"/>
    </location>
</feature>
<feature type="coiled-coil region" evidence="7">
    <location>
        <begin position="1304"/>
        <end position="1331"/>
    </location>
</feature>
<dbReference type="PROSITE" id="PS50006">
    <property type="entry name" value="FHA_DOMAIN"/>
    <property type="match status" value="1"/>
</dbReference>
<evidence type="ECO:0000256" key="6">
    <source>
        <dbReference type="ARBA" id="ARBA00023306"/>
    </source>
</evidence>
<dbReference type="Gene3D" id="2.60.200.20">
    <property type="match status" value="1"/>
</dbReference>
<feature type="region of interest" description="Disordered" evidence="8">
    <location>
        <begin position="1761"/>
        <end position="1917"/>
    </location>
</feature>
<comment type="caution">
    <text evidence="10">The sequence shown here is derived from an EMBL/GenBank/DDBJ whole genome shotgun (WGS) entry which is preliminary data.</text>
</comment>
<sequence length="2557" mass="285691">MSRVRKKECDIRIQIPLVSKEHCKIEVNENKEATLFNLSSATPTQLNGINVQDPTYLKHGDVLTIIDRSFRFEYPPLSPRKRISRSQEKETLQVLHVQQEEQELLHPQDSENKNPQISEKKHEWRSEVLNISEKKRTKEHTGQYGTYESPYKICRPENKNEMSPFSKLYELMKYESSAKNTEENAVSTPQKGYSPQKYGNAMPQAASQVPGRSSVASQTKTEAEIWNGVSHSGNVKGQGINSQVSNPVCFDKNSSRRSSGRRYATKQKEGGEDVNQLNICNTEENELEKSKVTDSANIVFRATRQSTKYFPQSCCITSLDSTETTRSIKTVEQIIEKADIDTEAKVADPAESDEGALLTPKSKRDIFQSHSSLYARNVRSPLKFRMKQVELDSLIEMNCYSGTSSEIEEYSAHTCMEGHESNNMVENMCPKVMESNSEMTTEVIHAQKETKMENSSSHIPKDGNCRSVASPHHGNKSKSPRMNTEQNKQSSNISSFIKLLTTEELLVIPADPSGTGRITPVKMHDVGRDRLQEEEDKIKKSTTKDCDQNIDTKNVSMSSNLSENGDENGIEVPDEAVSESNMSSPLIIKSEIKKSPQKRKSRELLTQPLGKRKRVSFGGHLSPELFDKRLPPNSPLKKAASPPAHRSPVTSLLARRSLATSPPAVIVQRKGRFSVTNVTCPPAEEQYLIATQDPIATHCHLNEEFTEVKTPESTDPVSKAASSVRRSKKYAPRRSSLRRSGTINPIHSKRRSGASGANLMVAKSWAEVVKQGVPKSQIKTTKTCGIKRKSPKKIPTKLSKNNISMLKTPIRKIKGHFTTGHANSPAPILIGKAHSNIMNLAAQVPKVMFNYPLKQQHNLNESFTGMAEMFMTPMKTEEKSSLSSGQKATPEVKSEMHFSGESGEASTTPSSISNQLRLQDIASPLLNEMSQVSSLDRDDLQMTPIETSSNLKVAVRKNSSPVDIDETAGVEDTNPAVEDKKLKAIVELSTGKRILRTPKQKPETMEALSGLRRLLRTPKQNPEPVEALSGVKRILRTPKQKMEPVEALSGVKRIFRTPKQKPESVDALSGVKRMMRTPKQKMEPVEALSGVKRILRTPKQIIEPDEALSGVKRILRTPKQKTEPDEALSGIKRIFRTPKQETEPAKVFPGISMLLRTPKENLDPVADDIICSKLIKTPEALMGSSEKKQIIQPTKVHTDEIPKEKVIPLDDMEEIQRQLRTPMQSSEPIEDLVGISQLFKTPRQKYLPVDDYFGLQKLMAESKQTCVSPDIDYTGLKEMLSSVDEHKGEIQQSANIMKEDNGLCINSSNKLESLENEAESKDAKLETSTEIKIPFTIVTNDYKCDVKLEDNPLNELKIEATETVCMPESCQPDDTESQNADRTGFVKEPVADLGPKDEEMSRPLASGRRTRKQKVDESTTTIEQTRKVQKRTRNFHRAKSDKSVKSNDSFEQSITDSSTDESLMPVIESVNKISSREESRKLVIDTNSNIQNKDFETSEVDIIGSSTCKRNTRGKAIPVKTESKTSEVKGIGNSICKRNTRGKAIAIKTENQTSEIESTGNSISKRITRGKAIPVKTEIEILNRAINEYKSGSTKCTVSKICKIEALESNTTEVQENAVRRGKGKKVNFLLEINNSMSLEDKCVLGDNSIIPEEERSSFSESSTSSAKEKTSRRSKKKASVISQQLCCSLSEEKHTEICGNKDKKGIKSSFENITHTKDDPLVVSSNFFKGKTVQEIQVEENPNETQNVPLESSQTLAVHSPLKKQDIAEENLPRRGRNRQTISHEVCTEYDSKQSAAMKKQKMSVSSEEKQPKRGRGRRVVPPSQIPLPLESITLAKESPKQDHISSSQTEYSLQQIQKEENPNETPKEPVGSIQTSTEHHPARRQKAAKVNPPRTGRSKQGIAHETSTEYDSRKATEVVDCNMGVPINENQQKRVRRKRGLPLFQEEALTKESPASFSFSSAKGGEFLLQIQKEGLPSESPKVPREVVQTLEEHSPPKRQKEAKEYLPRRGRRKEVISHEISTEFNRKHAVEISDHVIVVTKEENQLKRGRGKRSVPVFQTPPLRENPAFSKEGPKTDSFNSAQGECSLQQIPNEANVSETQETSMESAEHSPPKRFKIAQEDPPRRGRRKAAYQETMTECERKQAAVTVVKNADSTKKNESKRDRRRKIVPASQALFSPLKNNSLTLSPTSEVEQPSSVGETAAIASESLPRKSSRRKKDGITATGSVPANKESKLFDKGKEEKISEDVQDLAKENVSKRGRRKQLVREILSNNQLGNSKNTISINDKTLHFEIDFEKKTQSKRNQEEENVLASELLPSLKVSITLPSSSSDKGRTASENPSALVENVGKGKKAKYGRNNNKIAECATSVRRNNKHTEEVFQENDLEKKTLANEKQYRRGRKKGNAFESTISVSLKEKDGLSVGSCAASEDQQEVLENTASSKKVASYSRGRKGKMSKDINKNNTLHKDQNSDSEFSAQVAKKNSTKLGRRKQDKNGSETSDVAENKLKSKKAKFVGTYSAPYDKRLEEEKSLVNTFQAEARSWQASKLTQHAK</sequence>
<feature type="compositionally biased region" description="Basic residues" evidence="8">
    <location>
        <begin position="2487"/>
        <end position="2496"/>
    </location>
</feature>
<feature type="region of interest" description="Disordered" evidence="8">
    <location>
        <begin position="534"/>
        <end position="655"/>
    </location>
</feature>
<feature type="region of interest" description="Disordered" evidence="8">
    <location>
        <begin position="1976"/>
        <end position="2014"/>
    </location>
</feature>
<feature type="compositionally biased region" description="Basic residues" evidence="8">
    <location>
        <begin position="1427"/>
        <end position="1437"/>
    </location>
</feature>
<feature type="compositionally biased region" description="Basic and acidic residues" evidence="8">
    <location>
        <begin position="103"/>
        <end position="125"/>
    </location>
</feature>
<feature type="compositionally biased region" description="Acidic residues" evidence="8">
    <location>
        <begin position="564"/>
        <end position="577"/>
    </location>
</feature>
<feature type="region of interest" description="Disordered" evidence="8">
    <location>
        <begin position="229"/>
        <end position="270"/>
    </location>
</feature>
<feature type="domain" description="FHA" evidence="9">
    <location>
        <begin position="1"/>
        <end position="51"/>
    </location>
</feature>
<dbReference type="SUPFAM" id="SSF49879">
    <property type="entry name" value="SMAD/FHA domain"/>
    <property type="match status" value="1"/>
</dbReference>
<feature type="compositionally biased region" description="Polar residues" evidence="8">
    <location>
        <begin position="2329"/>
        <end position="2344"/>
    </location>
</feature>
<feature type="compositionally biased region" description="Polar residues" evidence="8">
    <location>
        <begin position="2476"/>
        <end position="2486"/>
    </location>
</feature>
<evidence type="ECO:0000256" key="8">
    <source>
        <dbReference type="SAM" id="MobiDB-lite"/>
    </source>
</evidence>
<feature type="region of interest" description="Disordered" evidence="8">
    <location>
        <begin position="1654"/>
        <end position="1677"/>
    </location>
</feature>
<dbReference type="InterPro" id="IPR000253">
    <property type="entry name" value="FHA_dom"/>
</dbReference>
<feature type="region of interest" description="Disordered" evidence="8">
    <location>
        <begin position="102"/>
        <end position="125"/>
    </location>
</feature>
<feature type="compositionally biased region" description="Basic and acidic residues" evidence="8">
    <location>
        <begin position="1908"/>
        <end position="1917"/>
    </location>
</feature>
<feature type="compositionally biased region" description="Polar residues" evidence="8">
    <location>
        <begin position="904"/>
        <end position="914"/>
    </location>
</feature>
<evidence type="ECO:0000256" key="5">
    <source>
        <dbReference type="ARBA" id="ARBA00023242"/>
    </source>
</evidence>
<keyword evidence="7" id="KW-0175">Coiled coil</keyword>
<feature type="compositionally biased region" description="Basic and acidic residues" evidence="8">
    <location>
        <begin position="1993"/>
        <end position="2014"/>
    </location>
</feature>
<dbReference type="Pfam" id="PF00498">
    <property type="entry name" value="FHA"/>
    <property type="match status" value="1"/>
</dbReference>
<feature type="compositionally biased region" description="Polar residues" evidence="8">
    <location>
        <begin position="2183"/>
        <end position="2203"/>
    </location>
</feature>
<evidence type="ECO:0000259" key="9">
    <source>
        <dbReference type="PROSITE" id="PS50006"/>
    </source>
</evidence>
<keyword evidence="2" id="KW-1017">Isopeptide bond</keyword>
<dbReference type="InterPro" id="IPR029334">
    <property type="entry name" value="PP1-bd"/>
</dbReference>
<feature type="region of interest" description="Disordered" evidence="8">
    <location>
        <begin position="1367"/>
        <end position="1462"/>
    </location>
</feature>
<feature type="compositionally biased region" description="Basic and acidic residues" evidence="8">
    <location>
        <begin position="2459"/>
        <end position="2474"/>
    </location>
</feature>
<evidence type="ECO:0000256" key="1">
    <source>
        <dbReference type="ARBA" id="ARBA00004123"/>
    </source>
</evidence>
<feature type="compositionally biased region" description="Basic and acidic residues" evidence="8">
    <location>
        <begin position="2157"/>
        <end position="2166"/>
    </location>
</feature>
<feature type="region of interest" description="Disordered" evidence="8">
    <location>
        <begin position="2329"/>
        <end position="2359"/>
    </location>
</feature>
<feature type="region of interest" description="Disordered" evidence="8">
    <location>
        <begin position="875"/>
        <end position="914"/>
    </location>
</feature>
<keyword evidence="5" id="KW-0539">Nucleus</keyword>
<keyword evidence="4" id="KW-0832">Ubl conjugation</keyword>
<feature type="region of interest" description="Disordered" evidence="8">
    <location>
        <begin position="180"/>
        <end position="204"/>
    </location>
</feature>
<feature type="compositionally biased region" description="Polar residues" evidence="8">
    <location>
        <begin position="2438"/>
        <end position="2447"/>
    </location>
</feature>
<feature type="compositionally biased region" description="Basic residues" evidence="8">
    <location>
        <begin position="725"/>
        <end position="737"/>
    </location>
</feature>
<evidence type="ECO:0000256" key="7">
    <source>
        <dbReference type="SAM" id="Coils"/>
    </source>
</evidence>
<dbReference type="PANTHER" id="PTHR21603">
    <property type="entry name" value="ANTIGEN KI-67-LIKE PROTEIN"/>
    <property type="match status" value="1"/>
</dbReference>
<feature type="compositionally biased region" description="Basic and acidic residues" evidence="8">
    <location>
        <begin position="2110"/>
        <end position="2128"/>
    </location>
</feature>
<feature type="compositionally biased region" description="Polar residues" evidence="8">
    <location>
        <begin position="549"/>
        <end position="563"/>
    </location>
</feature>
<reference evidence="10 11" key="1">
    <citation type="journal article" date="2022" name="Gigascience">
        <title>A chromosome-level genome assembly and annotation of the desert horned lizard, Phrynosoma platyrhinos, provides insight into chromosomal rearrangements among reptiles.</title>
        <authorList>
            <person name="Koochekian N."/>
            <person name="Ascanio A."/>
            <person name="Farleigh K."/>
            <person name="Card D.C."/>
            <person name="Schield D.R."/>
            <person name="Castoe T.A."/>
            <person name="Jezkova T."/>
        </authorList>
    </citation>
    <scope>NUCLEOTIDE SEQUENCE [LARGE SCALE GENOMIC DNA]</scope>
    <source>
        <strain evidence="10">NK-2021</strain>
    </source>
</reference>
<keyword evidence="6" id="KW-0131">Cell cycle</keyword>
<feature type="region of interest" description="Disordered" evidence="8">
    <location>
        <begin position="448"/>
        <end position="490"/>
    </location>
</feature>
<dbReference type="InterPro" id="IPR008984">
    <property type="entry name" value="SMAD_FHA_dom_sf"/>
</dbReference>
<dbReference type="PANTHER" id="PTHR21603:SF17">
    <property type="entry name" value="PROLIFERATION MARKER PROTEIN KI-67"/>
    <property type="match status" value="1"/>
</dbReference>
<dbReference type="InterPro" id="IPR012568">
    <property type="entry name" value="KI67R"/>
</dbReference>
<gene>
    <name evidence="10" type="ORF">JD844_006648</name>
</gene>
<proteinExistence type="predicted"/>
<feature type="compositionally biased region" description="Basic and acidic residues" evidence="8">
    <location>
        <begin position="2235"/>
        <end position="2247"/>
    </location>
</feature>
<accession>A0ABQ7T1Y6</accession>
<feature type="region of interest" description="Disordered" evidence="8">
    <location>
        <begin position="2046"/>
        <end position="2247"/>
    </location>
</feature>
<dbReference type="CDD" id="cd22673">
    <property type="entry name" value="FHA_Ki67"/>
    <property type="match status" value="1"/>
</dbReference>
<evidence type="ECO:0000313" key="10">
    <source>
        <dbReference type="EMBL" id="KAH0623651.1"/>
    </source>
</evidence>
<keyword evidence="11" id="KW-1185">Reference proteome</keyword>
<dbReference type="SMART" id="SM01295">
    <property type="entry name" value="K167R"/>
    <property type="match status" value="2"/>
</dbReference>
<feature type="compositionally biased region" description="Polar residues" evidence="8">
    <location>
        <begin position="180"/>
        <end position="193"/>
    </location>
</feature>
<evidence type="ECO:0000256" key="3">
    <source>
        <dbReference type="ARBA" id="ARBA00022553"/>
    </source>
</evidence>
<evidence type="ECO:0000256" key="2">
    <source>
        <dbReference type="ARBA" id="ARBA00022499"/>
    </source>
</evidence>
<comment type="subcellular location">
    <subcellularLocation>
        <location evidence="1">Nucleus</location>
    </subcellularLocation>
</comment>
<feature type="compositionally biased region" description="Polar residues" evidence="8">
    <location>
        <begin position="1446"/>
        <end position="1461"/>
    </location>
</feature>
<feature type="region of interest" description="Disordered" evidence="8">
    <location>
        <begin position="707"/>
        <end position="755"/>
    </location>
</feature>
<feature type="compositionally biased region" description="Polar residues" evidence="8">
    <location>
        <begin position="1846"/>
        <end position="1858"/>
    </location>
</feature>
<evidence type="ECO:0000313" key="11">
    <source>
        <dbReference type="Proteomes" id="UP000826234"/>
    </source>
</evidence>
<protein>
    <recommendedName>
        <fullName evidence="9">FHA domain-containing protein</fullName>
    </recommendedName>
</protein>
<dbReference type="Pfam" id="PF15276">
    <property type="entry name" value="PP1_bind"/>
    <property type="match status" value="1"/>
</dbReference>
<feature type="compositionally biased region" description="Polar residues" evidence="8">
    <location>
        <begin position="480"/>
        <end position="490"/>
    </location>
</feature>
<feature type="compositionally biased region" description="Basic and acidic residues" evidence="8">
    <location>
        <begin position="534"/>
        <end position="547"/>
    </location>
</feature>
<organism evidence="10 11">
    <name type="scientific">Phrynosoma platyrhinos</name>
    <name type="common">Desert horned lizard</name>
    <dbReference type="NCBI Taxonomy" id="52577"/>
    <lineage>
        <taxon>Eukaryota</taxon>
        <taxon>Metazoa</taxon>
        <taxon>Chordata</taxon>
        <taxon>Craniata</taxon>
        <taxon>Vertebrata</taxon>
        <taxon>Euteleostomi</taxon>
        <taxon>Lepidosauria</taxon>
        <taxon>Squamata</taxon>
        <taxon>Bifurcata</taxon>
        <taxon>Unidentata</taxon>
        <taxon>Episquamata</taxon>
        <taxon>Toxicofera</taxon>
        <taxon>Iguania</taxon>
        <taxon>Phrynosomatidae</taxon>
        <taxon>Phrynosomatinae</taxon>
        <taxon>Phrynosoma</taxon>
    </lineage>
</organism>
<feature type="compositionally biased region" description="Polar residues" evidence="8">
    <location>
        <begin position="229"/>
        <end position="246"/>
    </location>
</feature>
<feature type="region of interest" description="Disordered" evidence="8">
    <location>
        <begin position="2425"/>
        <end position="2510"/>
    </location>
</feature>
<dbReference type="Proteomes" id="UP000826234">
    <property type="component" value="Unassembled WGS sequence"/>
</dbReference>
<evidence type="ECO:0000256" key="4">
    <source>
        <dbReference type="ARBA" id="ARBA00022843"/>
    </source>
</evidence>
<feature type="compositionally biased region" description="Basic and acidic residues" evidence="8">
    <location>
        <begin position="1859"/>
        <end position="1869"/>
    </location>
</feature>